<dbReference type="Gene3D" id="3.40.50.880">
    <property type="match status" value="1"/>
</dbReference>
<dbReference type="InterPro" id="IPR003737">
    <property type="entry name" value="GlcNAc_PI_deacetylase-related"/>
</dbReference>
<dbReference type="Proteomes" id="UP001139000">
    <property type="component" value="Unassembled WGS sequence"/>
</dbReference>
<dbReference type="SUPFAM" id="SSF52317">
    <property type="entry name" value="Class I glutamine amidotransferase-like"/>
    <property type="match status" value="1"/>
</dbReference>
<dbReference type="RefSeq" id="WP_234653695.1">
    <property type="nucleotide sequence ID" value="NZ_CP094997.1"/>
</dbReference>
<keyword evidence="2" id="KW-1185">Reference proteome</keyword>
<gene>
    <name evidence="1" type="ORF">LXM26_04525</name>
</gene>
<organism evidence="1 2">
    <name type="scientific">Dyadobacter chenwenxiniae</name>
    <dbReference type="NCBI Taxonomy" id="2906456"/>
    <lineage>
        <taxon>Bacteria</taxon>
        <taxon>Pseudomonadati</taxon>
        <taxon>Bacteroidota</taxon>
        <taxon>Cytophagia</taxon>
        <taxon>Cytophagales</taxon>
        <taxon>Spirosomataceae</taxon>
        <taxon>Dyadobacter</taxon>
    </lineage>
</organism>
<proteinExistence type="predicted"/>
<dbReference type="Gene3D" id="3.40.50.10320">
    <property type="entry name" value="LmbE-like"/>
    <property type="match status" value="1"/>
</dbReference>
<dbReference type="InterPro" id="IPR024078">
    <property type="entry name" value="LmbE-like_dom_sf"/>
</dbReference>
<reference evidence="1" key="1">
    <citation type="submission" date="2021-12" db="EMBL/GenBank/DDBJ databases">
        <title>Novel species in genus Dyadobacter.</title>
        <authorList>
            <person name="Ma C."/>
        </authorList>
    </citation>
    <scope>NUCLEOTIDE SEQUENCE</scope>
    <source>
        <strain evidence="1">LJ419</strain>
    </source>
</reference>
<protein>
    <submittedName>
        <fullName evidence="1">PIG-L family deacetylase</fullName>
    </submittedName>
</protein>
<comment type="caution">
    <text evidence="1">The sequence shown here is derived from an EMBL/GenBank/DDBJ whole genome shotgun (WGS) entry which is preliminary data.</text>
</comment>
<dbReference type="InterPro" id="IPR029062">
    <property type="entry name" value="Class_I_gatase-like"/>
</dbReference>
<sequence>MMRFNLKNAAMCLCLAAGMQLPETQAQMPAKPSSAKILHDMQKLNVLGNILYMAAHPDDENTTFIAYMANGRQYNTSYLALTRGDGGQNLIGPEIREQLGLIRTQELLQARRVDGGKQYFSRANDFGFSKNPEEVFTIWERENLLADAVWVIRNVKPDVIVTRFPPDARAGHGHHSASSILAEEAFEAAADPKRFPEQLKFVQPWQAKRLMWNIGLWAMRNREEFIKSAKNYMQIDVGGYNALLGKSYGEISAESRSMHKSQGFGSIGSRGISVEYLQHTKGPRAQKDLFEDVNTTWTRVKGGEKIQPLVTALISGYKPANPAASVPALLKLKIELNKLPDGFWKTTKLNEVNEIIKNTLGLYLEATAFDYAFTPGETMQVSVEAINRSAANVVLQKVIFPFGSGDTAVATPLKYDTSLDFVFKTKIPENTPISQPYWLRKPIGYKGLFSVEDQHEIGRGENPPVAMVTYELALDGQKLHYETPVVFKRKDPVAGEVYQPLVVTPPVFANIVQDVYMFEDETPKNIVVAIKAGKDDCSGKVTLDLPAGWKLVPENIPFNMKLKGAEQTVTFQLYPPAQSQEAEIKAVLEVDGKDYDNSFAMISYGHIPAQVFFPKATARAVKLDLVKKGTNIGYLMGAGDLIPVSLRQIGYNVTVLDDKDVTPEKLSQYDAIVAGVRVYNTNERMKHYQGTLMDYVKNGGNLIIQYNTDMDLVMKDIGPYPFVLTRDRITVEGSEVRFLKPESPVLNIPNKITKADFENWVQERGLYFPQKWSPEYEAVISSNDPDGPALDGGILVAKYGKGNYVYTSLSWFRELPAGVPGAYRVFVNLLSLGK</sequence>
<evidence type="ECO:0000313" key="2">
    <source>
        <dbReference type="Proteomes" id="UP001139000"/>
    </source>
</evidence>
<name>A0A9X1TDJ3_9BACT</name>
<accession>A0A9X1TDJ3</accession>
<dbReference type="Pfam" id="PF02585">
    <property type="entry name" value="PIG-L"/>
    <property type="match status" value="1"/>
</dbReference>
<dbReference type="AlphaFoldDB" id="A0A9X1TDJ3"/>
<dbReference type="SUPFAM" id="SSF102588">
    <property type="entry name" value="LmbE-like"/>
    <property type="match status" value="1"/>
</dbReference>
<evidence type="ECO:0000313" key="1">
    <source>
        <dbReference type="EMBL" id="MCF0060744.1"/>
    </source>
</evidence>
<dbReference type="EMBL" id="JAJTTC010000001">
    <property type="protein sequence ID" value="MCF0060744.1"/>
    <property type="molecule type" value="Genomic_DNA"/>
</dbReference>